<dbReference type="RefSeq" id="WP_159268509.1">
    <property type="nucleotide sequence ID" value="NZ_CACSIK010000001.1"/>
</dbReference>
<dbReference type="OrthoDB" id="7307665at2"/>
<proteinExistence type="predicted"/>
<keyword evidence="3" id="KW-1185">Reference proteome</keyword>
<protein>
    <recommendedName>
        <fullName evidence="5">DUF4862 domain-containing protein</fullName>
    </recommendedName>
</protein>
<evidence type="ECO:0000313" key="3">
    <source>
        <dbReference type="Proteomes" id="UP000435877"/>
    </source>
</evidence>
<dbReference type="InterPro" id="IPR032344">
    <property type="entry name" value="DUF4862"/>
</dbReference>
<accession>A0A5S9NHR1</accession>
<evidence type="ECO:0008006" key="5">
    <source>
        <dbReference type="Google" id="ProtNLM"/>
    </source>
</evidence>
<reference evidence="3 4" key="1">
    <citation type="submission" date="2019-11" db="EMBL/GenBank/DDBJ databases">
        <authorList>
            <person name="Holert J."/>
        </authorList>
    </citation>
    <scope>NUCLEOTIDE SEQUENCE [LARGE SCALE GENOMIC DNA]</scope>
    <source>
        <strain evidence="2">BC3_2A</strain>
        <strain evidence="1">SB11_1A</strain>
    </source>
</reference>
<dbReference type="Proteomes" id="UP000435877">
    <property type="component" value="Unassembled WGS sequence"/>
</dbReference>
<name>A0A5S9NHR1_9GAMM</name>
<evidence type="ECO:0000313" key="2">
    <source>
        <dbReference type="EMBL" id="CAA0097143.1"/>
    </source>
</evidence>
<organism evidence="1 3">
    <name type="scientific">Zhongshania aliphaticivorans</name>
    <dbReference type="NCBI Taxonomy" id="1470434"/>
    <lineage>
        <taxon>Bacteria</taxon>
        <taxon>Pseudomonadati</taxon>
        <taxon>Pseudomonadota</taxon>
        <taxon>Gammaproteobacteria</taxon>
        <taxon>Cellvibrionales</taxon>
        <taxon>Spongiibacteraceae</taxon>
        <taxon>Zhongshania</taxon>
    </lineage>
</organism>
<dbReference type="Proteomes" id="UP000439591">
    <property type="component" value="Unassembled WGS sequence"/>
</dbReference>
<gene>
    <name evidence="1" type="primary">yiaX1</name>
    <name evidence="1" type="ORF">IHBHHGIJ_01903</name>
    <name evidence="2" type="ORF">KFEGEMFD_01505</name>
</gene>
<sequence length="331" mass="36089">MAKYIVGAYATVPQSDKWDAQLQAEYLDGIKDLDNIGGVEHAFAGSLHPEDDDWFLANINPEWDFVFTGVPGIMGNIAANPKFGIASDDASGREAALAFYEKMRLAVHKLNTFVNRQAVTHVQLQTSPNQAVAASSAASLTMSLTEMQSWDWGGATLVIEHCDTFVAGQKPSKGFLSIEDELAVIASLNKEFACNIGIAINWGRSALETRSIDGPLEHIKLAVESDLLRGLMFSGVSDEASPYGVWEDTHMPPVLPYVDGRDVYSAEKSLLTEDQISRCLQVVDWSQLQYLGLKIGVCPKTLSAAERVRCNQETLAMIVRLSASFNPSSSL</sequence>
<dbReference type="AlphaFoldDB" id="A0A5S9NHR1"/>
<evidence type="ECO:0000313" key="4">
    <source>
        <dbReference type="Proteomes" id="UP000439591"/>
    </source>
</evidence>
<dbReference type="EMBL" id="CACSIK010000001">
    <property type="protein sequence ID" value="CAA0089971.1"/>
    <property type="molecule type" value="Genomic_DNA"/>
</dbReference>
<dbReference type="EMBL" id="CACSIM010000002">
    <property type="protein sequence ID" value="CAA0097143.1"/>
    <property type="molecule type" value="Genomic_DNA"/>
</dbReference>
<dbReference type="Pfam" id="PF16154">
    <property type="entry name" value="DUF4862"/>
    <property type="match status" value="1"/>
</dbReference>
<evidence type="ECO:0000313" key="1">
    <source>
        <dbReference type="EMBL" id="CAA0089971.1"/>
    </source>
</evidence>